<dbReference type="Proteomes" id="UP001152795">
    <property type="component" value="Unassembled WGS sequence"/>
</dbReference>
<dbReference type="PANTHER" id="PTHR46579:SF2">
    <property type="entry name" value="C2H2-TYPE DOMAIN-CONTAINING PROTEIN"/>
    <property type="match status" value="1"/>
</dbReference>
<dbReference type="OrthoDB" id="2439334at2759"/>
<sequence length="956" mass="109858">MEESRNLVMCGHCDQLVSRSTRNRHENKRNHPRALRKSYQNIVGESSSDSTDSDSEIQHNGADSQYSNSNQNTASEPQGGNDDLMESDGASSVGENTLNDPNDCDMYPSEASTLSDSSTDEESAGDEVWNDLLIDDLIKDIENPPPLPIKEKNKDTVHSLLFWLLYFLLIWQTSCHISENGMAWLLKFLSSWFKLLGVIVPSDILAQIVTAFPGTLYMLRQFFHFDRDNFDKFVVCSKRHSLYEYNKCLKTVNNRKVGKKCCGVRHSKGKKKTMRIINSLEKLLGKKGFAEKCEHWRSRNTPDGKMADVYDGNIWKEFLTYDGKDFRKAYRNYGLTLNFDFFQPLKRRNDYSVGVFYLVLLNLPRAERFKWENVIIIGIVPSLGKEPKNLNPFLKPAIKELQCLWKGIKLSSTLSRFPLTFRAAILAVSCDVPAARKLGGFKSHSGYKGCSRCLKSFPGGFGQRKDYSGFDKGMWEPRTNSKHRRVAKKIAGIKTQAERDKFCRDNGITHYSVLLDLEYFDAIRFFTIDPMHNLFLGTAKAMFKIWTNNRMSSKDLEKIEDRIKTIEIPSDLGRLPANISSNHGSYTAEQWKNWTLLYSLVCLKEILPDNEYKCWQTFVLACKYICQGIISETDLHIADGLFVKFCREVETIYGKECIKPNMHLHYHLKEILIDHGPVASFWCFSFERFNGILGSNPTNKRSVELQLMRRFQISRFIDQNALPTSYKYEPFSLCALNNNDVSHEWLENFSWTERYVFHNLAVLSPLPTGSVWRNDCGVFCPSNHKLSYLDSDDATLLLTVYSIMHPDISFTLNDMSQLIQKFGRITFGTTTFGSKMETRSVRSSRILASWHSKDGTINVETFSLTLGIVRYFFKHVVNLKEFSIVHTFACVRWCKADENFNEIGNPVQVWSAEYDEGGPSCFMPVQRIYSRYESAKLLPRDSNRIATSPILRKVFL</sequence>
<feature type="compositionally biased region" description="Basic residues" evidence="1">
    <location>
        <begin position="21"/>
        <end position="36"/>
    </location>
</feature>
<dbReference type="Pfam" id="PF02992">
    <property type="entry name" value="Transposase_21"/>
    <property type="match status" value="1"/>
</dbReference>
<feature type="compositionally biased region" description="Polar residues" evidence="1">
    <location>
        <begin position="89"/>
        <end position="100"/>
    </location>
</feature>
<gene>
    <name evidence="2" type="ORF">PACLA_8A065559</name>
</gene>
<dbReference type="PANTHER" id="PTHR46579">
    <property type="entry name" value="F5/8 TYPE C DOMAIN-CONTAINING PROTEIN-RELATED"/>
    <property type="match status" value="1"/>
</dbReference>
<dbReference type="EMBL" id="CACRXK020002983">
    <property type="protein sequence ID" value="CAB3996944.1"/>
    <property type="molecule type" value="Genomic_DNA"/>
</dbReference>
<name>A0A7D9E0A6_PARCT</name>
<proteinExistence type="predicted"/>
<evidence type="ECO:0000313" key="2">
    <source>
        <dbReference type="EMBL" id="CAB3996944.1"/>
    </source>
</evidence>
<evidence type="ECO:0000256" key="1">
    <source>
        <dbReference type="SAM" id="MobiDB-lite"/>
    </source>
</evidence>
<keyword evidence="3" id="KW-1185">Reference proteome</keyword>
<feature type="compositionally biased region" description="Polar residues" evidence="1">
    <location>
        <begin position="61"/>
        <end position="78"/>
    </location>
</feature>
<organism evidence="2 3">
    <name type="scientific">Paramuricea clavata</name>
    <name type="common">Red gorgonian</name>
    <name type="synonym">Violescent sea-whip</name>
    <dbReference type="NCBI Taxonomy" id="317549"/>
    <lineage>
        <taxon>Eukaryota</taxon>
        <taxon>Metazoa</taxon>
        <taxon>Cnidaria</taxon>
        <taxon>Anthozoa</taxon>
        <taxon>Octocorallia</taxon>
        <taxon>Malacalcyonacea</taxon>
        <taxon>Plexauridae</taxon>
        <taxon>Paramuricea</taxon>
    </lineage>
</organism>
<dbReference type="InterPro" id="IPR004242">
    <property type="entry name" value="Transposase_21"/>
</dbReference>
<reference evidence="2" key="1">
    <citation type="submission" date="2020-04" db="EMBL/GenBank/DDBJ databases">
        <authorList>
            <person name="Alioto T."/>
            <person name="Alioto T."/>
            <person name="Gomez Garrido J."/>
        </authorList>
    </citation>
    <scope>NUCLEOTIDE SEQUENCE</scope>
    <source>
        <strain evidence="2">A484AB</strain>
    </source>
</reference>
<accession>A0A7D9E0A6</accession>
<dbReference type="AlphaFoldDB" id="A0A7D9E0A6"/>
<feature type="region of interest" description="Disordered" evidence="1">
    <location>
        <begin position="21"/>
        <end position="125"/>
    </location>
</feature>
<comment type="caution">
    <text evidence="2">The sequence shown here is derived from an EMBL/GenBank/DDBJ whole genome shotgun (WGS) entry which is preliminary data.</text>
</comment>
<protein>
    <submittedName>
        <fullName evidence="2">Uncharacterized protein</fullName>
    </submittedName>
</protein>
<evidence type="ECO:0000313" key="3">
    <source>
        <dbReference type="Proteomes" id="UP001152795"/>
    </source>
</evidence>